<keyword evidence="5" id="KW-0862">Zinc</keyword>
<dbReference type="RefSeq" id="WP_320248264.1">
    <property type="nucleotide sequence ID" value="NZ_JAVIIQ010000005.1"/>
</dbReference>
<proteinExistence type="inferred from homology"/>
<feature type="transmembrane region" description="Helical" evidence="7">
    <location>
        <begin position="356"/>
        <end position="377"/>
    </location>
</feature>
<accession>A0ABU5A3I9</accession>
<evidence type="ECO:0000256" key="7">
    <source>
        <dbReference type="SAM" id="Phobius"/>
    </source>
</evidence>
<dbReference type="Gene3D" id="3.30.530.20">
    <property type="match status" value="1"/>
</dbReference>
<dbReference type="InterPro" id="IPR023393">
    <property type="entry name" value="START-like_dom_sf"/>
</dbReference>
<feature type="transmembrane region" description="Helical" evidence="7">
    <location>
        <begin position="235"/>
        <end position="253"/>
    </location>
</feature>
<reference evidence="8 9" key="1">
    <citation type="submission" date="2023-08" db="EMBL/GenBank/DDBJ databases">
        <title>Implementing the SeqCode for naming new Mesorhizobium species isolated from Vachellia karroo root nodules.</title>
        <authorList>
            <person name="Van Lill M."/>
        </authorList>
    </citation>
    <scope>NUCLEOTIDE SEQUENCE [LARGE SCALE GENOMIC DNA]</scope>
    <source>
        <strain evidence="8 9">VK25D</strain>
    </source>
</reference>
<dbReference type="SUPFAM" id="SSF55961">
    <property type="entry name" value="Bet v1-like"/>
    <property type="match status" value="1"/>
</dbReference>
<dbReference type="EMBL" id="JAVIIQ010000005">
    <property type="protein sequence ID" value="MDX8532251.1"/>
    <property type="molecule type" value="Genomic_DNA"/>
</dbReference>
<dbReference type="PANTHER" id="PTHR39188">
    <property type="entry name" value="MEMBRANE-ASSOCIATED ZINC METALLOPROTEASE M50B"/>
    <property type="match status" value="1"/>
</dbReference>
<feature type="transmembrane region" description="Helical" evidence="7">
    <location>
        <begin position="6"/>
        <end position="27"/>
    </location>
</feature>
<evidence type="ECO:0000256" key="2">
    <source>
        <dbReference type="ARBA" id="ARBA00007931"/>
    </source>
</evidence>
<feature type="transmembrane region" description="Helical" evidence="7">
    <location>
        <begin position="392"/>
        <end position="412"/>
    </location>
</feature>
<evidence type="ECO:0000256" key="4">
    <source>
        <dbReference type="ARBA" id="ARBA00022801"/>
    </source>
</evidence>
<keyword evidence="9" id="KW-1185">Reference proteome</keyword>
<keyword evidence="7" id="KW-0472">Membrane</keyword>
<evidence type="ECO:0000256" key="1">
    <source>
        <dbReference type="ARBA" id="ARBA00001947"/>
    </source>
</evidence>
<feature type="transmembrane region" description="Helical" evidence="7">
    <location>
        <begin position="329"/>
        <end position="349"/>
    </location>
</feature>
<dbReference type="CDD" id="cd07812">
    <property type="entry name" value="SRPBCC"/>
    <property type="match status" value="1"/>
</dbReference>
<feature type="transmembrane region" description="Helical" evidence="7">
    <location>
        <begin position="182"/>
        <end position="199"/>
    </location>
</feature>
<feature type="transmembrane region" description="Helical" evidence="7">
    <location>
        <begin position="291"/>
        <end position="309"/>
    </location>
</feature>
<name>A0ABU5A3I9_9HYPH</name>
<evidence type="ECO:0000256" key="3">
    <source>
        <dbReference type="ARBA" id="ARBA00022670"/>
    </source>
</evidence>
<dbReference type="Proteomes" id="UP001285154">
    <property type="component" value="Unassembled WGS sequence"/>
</dbReference>
<dbReference type="PANTHER" id="PTHR39188:SF3">
    <property type="entry name" value="STAGE IV SPORULATION PROTEIN FB"/>
    <property type="match status" value="1"/>
</dbReference>
<dbReference type="GO" id="GO:0008233">
    <property type="term" value="F:peptidase activity"/>
    <property type="evidence" value="ECO:0007669"/>
    <property type="project" value="UniProtKB-KW"/>
</dbReference>
<evidence type="ECO:0000256" key="5">
    <source>
        <dbReference type="ARBA" id="ARBA00022833"/>
    </source>
</evidence>
<gene>
    <name evidence="8" type="ORF">RFM42_14740</name>
</gene>
<comment type="cofactor">
    <cofactor evidence="1">
        <name>Zn(2+)</name>
        <dbReference type="ChEBI" id="CHEBI:29105"/>
    </cofactor>
</comment>
<evidence type="ECO:0000256" key="6">
    <source>
        <dbReference type="ARBA" id="ARBA00023049"/>
    </source>
</evidence>
<comment type="caution">
    <text evidence="8">The sequence shown here is derived from an EMBL/GenBank/DDBJ whole genome shotgun (WGS) entry which is preliminary data.</text>
</comment>
<keyword evidence="7" id="KW-0812">Transmembrane</keyword>
<comment type="similarity">
    <text evidence="2">Belongs to the peptidase M50B family.</text>
</comment>
<organism evidence="8 9">
    <name type="scientific">Mesorhizobium vachelliae</name>
    <dbReference type="NCBI Taxonomy" id="3072309"/>
    <lineage>
        <taxon>Bacteria</taxon>
        <taxon>Pseudomonadati</taxon>
        <taxon>Pseudomonadota</taxon>
        <taxon>Alphaproteobacteria</taxon>
        <taxon>Hyphomicrobiales</taxon>
        <taxon>Phyllobacteriaceae</taxon>
        <taxon>Mesorhizobium</taxon>
    </lineage>
</organism>
<keyword evidence="4" id="KW-0378">Hydrolase</keyword>
<dbReference type="GO" id="GO:0006508">
    <property type="term" value="P:proteolysis"/>
    <property type="evidence" value="ECO:0007669"/>
    <property type="project" value="UniProtKB-KW"/>
</dbReference>
<evidence type="ECO:0000313" key="8">
    <source>
        <dbReference type="EMBL" id="MDX8532251.1"/>
    </source>
</evidence>
<keyword evidence="7" id="KW-1133">Transmembrane helix</keyword>
<protein>
    <submittedName>
        <fullName evidence="8">Site-2 protease family protein</fullName>
    </submittedName>
</protein>
<keyword evidence="3 8" id="KW-0645">Protease</keyword>
<sequence>MSVIVTVTLVTGNLGLIFLLMTVPLGLRTVAVSRVIKADRERLWQALWPFGSDAGWSGEILSAQPLDGERTALVRLSWDGRDGRPIERKARFEDVSEGSRFSMTVIEDTALDPSFWASYRETAELVPEGADATRVTLTQTDRYRGVAFLIFRFFAMRRELRKLGVWAATGTYRKGGWFEHPLSQIGFAVLSALILWPFFGLNLGGLALAAILTSVVALHELGHMAAFRLTGHRRARMIFIPLLGGIAIGGRPYDSRFEVAFVALMGAGFSAFLVLVLIAASGFANGEGHRLAAMLLATLAGCASLFNIANLVPVWKFDGGQVLRQICPGPVALALASFLLLSALLALGWRAGFSPSFLLIAGAVFATLSLITVGSGVKPRHELKPIKTFDRLVMAGALLAVFAIHGYGMLWASAQLM</sequence>
<keyword evidence="6" id="KW-0482">Metalloprotease</keyword>
<evidence type="ECO:0000313" key="9">
    <source>
        <dbReference type="Proteomes" id="UP001285154"/>
    </source>
</evidence>
<feature type="transmembrane region" description="Helical" evidence="7">
    <location>
        <begin position="259"/>
        <end position="279"/>
    </location>
</feature>
<feature type="transmembrane region" description="Helical" evidence="7">
    <location>
        <begin position="205"/>
        <end position="223"/>
    </location>
</feature>